<comment type="caution">
    <text evidence="3">The sequence shown here is derived from an EMBL/GenBank/DDBJ whole genome shotgun (WGS) entry which is preliminary data.</text>
</comment>
<accession>A0A2W4X3B0</accession>
<evidence type="ECO:0000313" key="3">
    <source>
        <dbReference type="EMBL" id="PZO51390.1"/>
    </source>
</evidence>
<feature type="region of interest" description="Disordered" evidence="1">
    <location>
        <begin position="1"/>
        <end position="24"/>
    </location>
</feature>
<name>A0A2W4X3B0_9CYAN</name>
<dbReference type="AlphaFoldDB" id="A0A2W4X3B0"/>
<dbReference type="InterPro" id="IPR025567">
    <property type="entry name" value="DUF4332"/>
</dbReference>
<gene>
    <name evidence="3" type="ORF">DCF15_14970</name>
</gene>
<dbReference type="Proteomes" id="UP000249794">
    <property type="component" value="Unassembled WGS sequence"/>
</dbReference>
<proteinExistence type="predicted"/>
<evidence type="ECO:0000313" key="4">
    <source>
        <dbReference type="Proteomes" id="UP000249794"/>
    </source>
</evidence>
<feature type="domain" description="DUF4332" evidence="2">
    <location>
        <begin position="28"/>
        <end position="147"/>
    </location>
</feature>
<organism evidence="3 4">
    <name type="scientific">Phormidesmis priestleyi</name>
    <dbReference type="NCBI Taxonomy" id="268141"/>
    <lineage>
        <taxon>Bacteria</taxon>
        <taxon>Bacillati</taxon>
        <taxon>Cyanobacteriota</taxon>
        <taxon>Cyanophyceae</taxon>
        <taxon>Leptolyngbyales</taxon>
        <taxon>Leptolyngbyaceae</taxon>
        <taxon>Phormidesmis</taxon>
    </lineage>
</organism>
<sequence>MDDELRNESSVNSNPVKSANHPIAQLPGLSAPEIKRLSACGIATTFDLLRQGNSVPQRQQLSAQLNTSVKHITKWTALANLARIPGVGCQYCGLLLHAGVSTPQQLAAMSVQHLHPQLLRLQVQLFKRADLAPGVAQVANWIEQARGLGK</sequence>
<protein>
    <submittedName>
        <fullName evidence="3">DUF4332 domain-containing protein</fullName>
    </submittedName>
</protein>
<reference evidence="3 4" key="2">
    <citation type="submission" date="2018-06" db="EMBL/GenBank/DDBJ databases">
        <title>Metagenomic assembly of (sub)arctic Cyanobacteria and their associated microbiome from non-axenic cultures.</title>
        <authorList>
            <person name="Baurain D."/>
        </authorList>
    </citation>
    <scope>NUCLEOTIDE SEQUENCE [LARGE SCALE GENOMIC DNA]</scope>
    <source>
        <strain evidence="3">ULC027bin1</strain>
    </source>
</reference>
<evidence type="ECO:0000256" key="1">
    <source>
        <dbReference type="SAM" id="MobiDB-lite"/>
    </source>
</evidence>
<dbReference type="Pfam" id="PF14229">
    <property type="entry name" value="DUF4332"/>
    <property type="match status" value="1"/>
</dbReference>
<evidence type="ECO:0000259" key="2">
    <source>
        <dbReference type="Pfam" id="PF14229"/>
    </source>
</evidence>
<dbReference type="EMBL" id="QBMP01000171">
    <property type="protein sequence ID" value="PZO51390.1"/>
    <property type="molecule type" value="Genomic_DNA"/>
</dbReference>
<feature type="compositionally biased region" description="Polar residues" evidence="1">
    <location>
        <begin position="8"/>
        <end position="17"/>
    </location>
</feature>
<reference evidence="4" key="1">
    <citation type="submission" date="2018-04" db="EMBL/GenBank/DDBJ databases">
        <authorList>
            <person name="Cornet L."/>
        </authorList>
    </citation>
    <scope>NUCLEOTIDE SEQUENCE [LARGE SCALE GENOMIC DNA]</scope>
</reference>